<protein>
    <submittedName>
        <fullName evidence="2">Uncharacterized protein</fullName>
    </submittedName>
</protein>
<dbReference type="RefSeq" id="WP_092724723.1">
    <property type="nucleotide sequence ID" value="NZ_FNGW01000003.1"/>
</dbReference>
<dbReference type="Proteomes" id="UP000199068">
    <property type="component" value="Unassembled WGS sequence"/>
</dbReference>
<name>A0A1G9LZE8_9FIRM</name>
<dbReference type="EMBL" id="FNGW01000003">
    <property type="protein sequence ID" value="SDL67263.1"/>
    <property type="molecule type" value="Genomic_DNA"/>
</dbReference>
<evidence type="ECO:0000313" key="2">
    <source>
        <dbReference type="EMBL" id="SDL67263.1"/>
    </source>
</evidence>
<evidence type="ECO:0000256" key="1">
    <source>
        <dbReference type="SAM" id="SignalP"/>
    </source>
</evidence>
<keyword evidence="1" id="KW-0732">Signal</keyword>
<evidence type="ECO:0000313" key="3">
    <source>
        <dbReference type="Proteomes" id="UP000199068"/>
    </source>
</evidence>
<accession>A0A1G9LZE8</accession>
<organism evidence="2 3">
    <name type="scientific">Romboutsia lituseburensis DSM 797</name>
    <dbReference type="NCBI Taxonomy" id="1121325"/>
    <lineage>
        <taxon>Bacteria</taxon>
        <taxon>Bacillati</taxon>
        <taxon>Bacillota</taxon>
        <taxon>Clostridia</taxon>
        <taxon>Peptostreptococcales</taxon>
        <taxon>Peptostreptococcaceae</taxon>
        <taxon>Romboutsia</taxon>
    </lineage>
</organism>
<proteinExistence type="predicted"/>
<gene>
    <name evidence="2" type="ORF">SAMN04515677_1036</name>
</gene>
<feature type="signal peptide" evidence="1">
    <location>
        <begin position="1"/>
        <end position="29"/>
    </location>
</feature>
<keyword evidence="3" id="KW-1185">Reference proteome</keyword>
<reference evidence="2 3" key="1">
    <citation type="submission" date="2016-10" db="EMBL/GenBank/DDBJ databases">
        <authorList>
            <person name="de Groot N.N."/>
        </authorList>
    </citation>
    <scope>NUCLEOTIDE SEQUENCE [LARGE SCALE GENOMIC DNA]</scope>
    <source>
        <strain evidence="2 3">DSM 797</strain>
    </source>
</reference>
<dbReference type="AlphaFoldDB" id="A0A1G9LZE8"/>
<feature type="chain" id="PRO_5011753214" evidence="1">
    <location>
        <begin position="30"/>
        <end position="136"/>
    </location>
</feature>
<sequence>MKFKNKSKLIMFIMCSLLLICTSVNCSYAKEPIMEYKYTVEEQKIKRAQFIWKSCIDELKNENILTTIDINNINNYLNKEMRSDKFESPLKRYDRQKKALRPTTIEKMVSENIISAEKAGKLRDKMSKYNLSNLEK</sequence>